<evidence type="ECO:0000313" key="3">
    <source>
        <dbReference type="Proteomes" id="UP000245166"/>
    </source>
</evidence>
<feature type="transmembrane region" description="Helical" evidence="1">
    <location>
        <begin position="64"/>
        <end position="83"/>
    </location>
</feature>
<evidence type="ECO:0000313" key="2">
    <source>
        <dbReference type="EMBL" id="PWD51258.1"/>
    </source>
</evidence>
<evidence type="ECO:0000256" key="1">
    <source>
        <dbReference type="SAM" id="Phobius"/>
    </source>
</evidence>
<accession>A0A2U1ZWA1</accession>
<dbReference type="EMBL" id="PYHR01000002">
    <property type="protein sequence ID" value="PWD51258.1"/>
    <property type="molecule type" value="Genomic_DNA"/>
</dbReference>
<feature type="transmembrane region" description="Helical" evidence="1">
    <location>
        <begin position="89"/>
        <end position="115"/>
    </location>
</feature>
<dbReference type="Proteomes" id="UP000245166">
    <property type="component" value="Unassembled WGS sequence"/>
</dbReference>
<keyword evidence="1" id="KW-1133">Transmembrane helix</keyword>
<dbReference type="RefSeq" id="WP_109229639.1">
    <property type="nucleotide sequence ID" value="NZ_PYHR01000002.1"/>
</dbReference>
<keyword evidence="1" id="KW-0472">Membrane</keyword>
<dbReference type="AlphaFoldDB" id="A0A2U1ZWA1"/>
<sequence>MHDAPSTDDLDRPLLETLRYDALTATPSSTDVARVREHATLGAYGPDQLAAVDRNAPKPLTMGLFVGGLFAGIPLIVTLVYLVRGEGDTAFAGLVLTAGIFVVPGALGVIGAVVSRRNRWRRHTRVALFAEANGLGFRPVADAALVPPAVRSAGSPTDVMHADLVTGRVQGQQVSLGVRTSRVTTKDPQETHHLVWAALQLDPLWAGRATGWHRLAARVGELRPDKTEFDLWRDEEWVVVGFTSQTGSLDVVPALMAMIDVALATQNGEAA</sequence>
<proteinExistence type="predicted"/>
<protein>
    <submittedName>
        <fullName evidence="2">Uncharacterized protein</fullName>
    </submittedName>
</protein>
<reference evidence="2 3" key="1">
    <citation type="submission" date="2018-03" db="EMBL/GenBank/DDBJ databases">
        <title>Genome assembly of novel Miniimonas species PCH200.</title>
        <authorList>
            <person name="Thakur V."/>
            <person name="Kumar V."/>
            <person name="Singh D."/>
        </authorList>
    </citation>
    <scope>NUCLEOTIDE SEQUENCE [LARGE SCALE GENOMIC DNA]</scope>
    <source>
        <strain evidence="2 3">PCH200</strain>
    </source>
</reference>
<name>A0A2U1ZWA1_9MICO</name>
<organism evidence="2 3">
    <name type="scientific">Serinibacter arcticus</name>
    <dbReference type="NCBI Taxonomy" id="1655435"/>
    <lineage>
        <taxon>Bacteria</taxon>
        <taxon>Bacillati</taxon>
        <taxon>Actinomycetota</taxon>
        <taxon>Actinomycetes</taxon>
        <taxon>Micrococcales</taxon>
        <taxon>Beutenbergiaceae</taxon>
        <taxon>Serinibacter</taxon>
    </lineage>
</organism>
<gene>
    <name evidence="2" type="ORF">C8046_11930</name>
</gene>
<keyword evidence="1" id="KW-0812">Transmembrane</keyword>
<keyword evidence="3" id="KW-1185">Reference proteome</keyword>
<comment type="caution">
    <text evidence="2">The sequence shown here is derived from an EMBL/GenBank/DDBJ whole genome shotgun (WGS) entry which is preliminary data.</text>
</comment>